<dbReference type="Gene3D" id="3.40.50.2000">
    <property type="entry name" value="Glycogen Phosphorylase B"/>
    <property type="match status" value="2"/>
</dbReference>
<name>A0ABV2I8B5_9HYPH</name>
<comment type="caution">
    <text evidence="2">The sequence shown here is derived from an EMBL/GenBank/DDBJ whole genome shotgun (WGS) entry which is preliminary data.</text>
</comment>
<keyword evidence="1" id="KW-0808">Transferase</keyword>
<dbReference type="EMBL" id="JBEPLY010000001">
    <property type="protein sequence ID" value="MET3598502.1"/>
    <property type="molecule type" value="Genomic_DNA"/>
</dbReference>
<dbReference type="SUPFAM" id="SSF53756">
    <property type="entry name" value="UDP-Glycosyltransferase/glycogen phosphorylase"/>
    <property type="match status" value="1"/>
</dbReference>
<dbReference type="Pfam" id="PF13692">
    <property type="entry name" value="Glyco_trans_1_4"/>
    <property type="match status" value="1"/>
</dbReference>
<dbReference type="RefSeq" id="WP_354432907.1">
    <property type="nucleotide sequence ID" value="NZ_JBEPLY010000001.1"/>
</dbReference>
<sequence length="429" mass="46541">MATDTRSELDRGGGVGRDVVISSGNRNFHLLFSAAEMARRNRLALLICGGYPTPLEQKLLKSPKIPGAAKLSRLLGRKEEIPDDLIRQNRLSEAISVAGISLRGVPRAKFADIALQKKAFEIYGRHAARHLPQAAKKGARIYHYRAGFGQSSVKVAADAGMKTICDHSIVHPALLDVLVANGGRFPEVRPPRPDGIWGVIQDDLERADLVLVNSDFVAETFAFMGFDQSRIAVIYQGVEDKFLTRLPAQREYYGQGSTRPVRFLFAGGVGPRKGVDEIADAFAAIPHARVELHIAGSLTASARQKYDALLSDPRVTYHGMLPQGELVKLMSCTDAFIFPSRAEGSARVVFEAMAAGCAVITTKNAGSVVEDGEGGLLVAVSDPAGLSGAIEKMLNETASFSRMGRFNRSLILERYTQKNYGANLEALYQ</sequence>
<dbReference type="Proteomes" id="UP001549164">
    <property type="component" value="Unassembled WGS sequence"/>
</dbReference>
<proteinExistence type="predicted"/>
<protein>
    <submittedName>
        <fullName evidence="2">Glycosyltransferase involved in cell wall biosynthesis</fullName>
    </submittedName>
</protein>
<gene>
    <name evidence="2" type="ORF">ABID12_000423</name>
</gene>
<dbReference type="PANTHER" id="PTHR46401">
    <property type="entry name" value="GLYCOSYLTRANSFERASE WBBK-RELATED"/>
    <property type="match status" value="1"/>
</dbReference>
<keyword evidence="3" id="KW-1185">Reference proteome</keyword>
<evidence type="ECO:0000256" key="1">
    <source>
        <dbReference type="ARBA" id="ARBA00022679"/>
    </source>
</evidence>
<accession>A0ABV2I8B5</accession>
<dbReference type="CDD" id="cd03801">
    <property type="entry name" value="GT4_PimA-like"/>
    <property type="match status" value="1"/>
</dbReference>
<evidence type="ECO:0000313" key="3">
    <source>
        <dbReference type="Proteomes" id="UP001549164"/>
    </source>
</evidence>
<dbReference type="PANTHER" id="PTHR46401:SF2">
    <property type="entry name" value="GLYCOSYLTRANSFERASE WBBK-RELATED"/>
    <property type="match status" value="1"/>
</dbReference>
<evidence type="ECO:0000313" key="2">
    <source>
        <dbReference type="EMBL" id="MET3598502.1"/>
    </source>
</evidence>
<reference evidence="2 3" key="1">
    <citation type="submission" date="2024-06" db="EMBL/GenBank/DDBJ databases">
        <title>Genomic Encyclopedia of Type Strains, Phase IV (KMG-IV): sequencing the most valuable type-strain genomes for metagenomic binning, comparative biology and taxonomic classification.</title>
        <authorList>
            <person name="Goeker M."/>
        </authorList>
    </citation>
    <scope>NUCLEOTIDE SEQUENCE [LARGE SCALE GENOMIC DNA]</scope>
    <source>
        <strain evidence="2 3">DSM 28102</strain>
    </source>
</reference>
<organism evidence="2 3">
    <name type="scientific">Martelella mangrovi</name>
    <dbReference type="NCBI Taxonomy" id="1397477"/>
    <lineage>
        <taxon>Bacteria</taxon>
        <taxon>Pseudomonadati</taxon>
        <taxon>Pseudomonadota</taxon>
        <taxon>Alphaproteobacteria</taxon>
        <taxon>Hyphomicrobiales</taxon>
        <taxon>Aurantimonadaceae</taxon>
        <taxon>Martelella</taxon>
    </lineage>
</organism>